<organism evidence="13">
    <name type="scientific">Paraconexibacter sp. AEG42_29</name>
    <dbReference type="NCBI Taxonomy" id="2997339"/>
    <lineage>
        <taxon>Bacteria</taxon>
        <taxon>Bacillati</taxon>
        <taxon>Actinomycetota</taxon>
        <taxon>Thermoleophilia</taxon>
        <taxon>Solirubrobacterales</taxon>
        <taxon>Paraconexibacteraceae</taxon>
        <taxon>Paraconexibacter</taxon>
    </lineage>
</organism>
<sequence length="315" mass="34978">MAIATGESTRHSFEHHVLDFLAYLEFERGLSRNTLEAYRSDLLQFGTFLHDRGQDALTAVHADLAAFMSQLAQGSEQRPPVAAATLQRKTACLRSFYRHLRRENLIDRDPTADLRAPRKQQRLPKVLSRDQVAALLSAPHGTTPAALRDRALLELMYACGLRASEATEMHVGDLDLQAGVLRARGKGSKERMVPVGREALAAVAIYLKRGRPMLVGAREERHLFVNQRGGGLTRQGLYKIVQRHAATVGLQDAMSPHTLRHTFATHLLAGGCDLRSLQEMLGHADIATTQIYTHLSAERLKDVYFKAHPRAAKDA</sequence>
<evidence type="ECO:0000259" key="11">
    <source>
        <dbReference type="PROSITE" id="PS51898"/>
    </source>
</evidence>
<keyword evidence="3 10" id="KW-0963">Cytoplasm</keyword>
<feature type="active site" description="O-(3'-phospho-DNA)-tyrosine intermediate" evidence="10">
    <location>
        <position position="292"/>
    </location>
</feature>
<evidence type="ECO:0000256" key="7">
    <source>
        <dbReference type="ARBA" id="ARBA00023125"/>
    </source>
</evidence>
<dbReference type="GO" id="GO:0003677">
    <property type="term" value="F:DNA binding"/>
    <property type="evidence" value="ECO:0007669"/>
    <property type="project" value="UniProtKB-UniRule"/>
</dbReference>
<proteinExistence type="inferred from homology"/>
<evidence type="ECO:0000256" key="3">
    <source>
        <dbReference type="ARBA" id="ARBA00022490"/>
    </source>
</evidence>
<dbReference type="EMBL" id="CP114014">
    <property type="protein sequence ID" value="XAY06181.1"/>
    <property type="molecule type" value="Genomic_DNA"/>
</dbReference>
<evidence type="ECO:0000313" key="13">
    <source>
        <dbReference type="EMBL" id="XAY06181.1"/>
    </source>
</evidence>
<dbReference type="GO" id="GO:0006313">
    <property type="term" value="P:DNA transposition"/>
    <property type="evidence" value="ECO:0007669"/>
    <property type="project" value="UniProtKB-UniRule"/>
</dbReference>
<keyword evidence="7 10" id="KW-0238">DNA-binding</keyword>
<keyword evidence="5 10" id="KW-0159">Chromosome partition</keyword>
<comment type="subcellular location">
    <subcellularLocation>
        <location evidence="1 10">Cytoplasm</location>
    </subcellularLocation>
</comment>
<dbReference type="SUPFAM" id="SSF47823">
    <property type="entry name" value="lambda integrase-like, N-terminal domain"/>
    <property type="match status" value="1"/>
</dbReference>
<evidence type="ECO:0000259" key="12">
    <source>
        <dbReference type="PROSITE" id="PS51900"/>
    </source>
</evidence>
<comment type="similarity">
    <text evidence="2">Belongs to the 'phage' integrase family. XerD subfamily.</text>
</comment>
<dbReference type="HAMAP" id="MF_01808">
    <property type="entry name" value="Recomb_XerC_XerD"/>
    <property type="match status" value="1"/>
</dbReference>
<evidence type="ECO:0000256" key="5">
    <source>
        <dbReference type="ARBA" id="ARBA00022829"/>
    </source>
</evidence>
<dbReference type="NCBIfam" id="TIGR02225">
    <property type="entry name" value="recomb_XerD"/>
    <property type="match status" value="1"/>
</dbReference>
<feature type="active site" evidence="10">
    <location>
        <position position="186"/>
    </location>
</feature>
<dbReference type="InterPro" id="IPR011932">
    <property type="entry name" value="Recomb_XerD"/>
</dbReference>
<dbReference type="Gene3D" id="1.10.443.10">
    <property type="entry name" value="Intergrase catalytic core"/>
    <property type="match status" value="1"/>
</dbReference>
<dbReference type="InterPro" id="IPR013762">
    <property type="entry name" value="Integrase-like_cat_sf"/>
</dbReference>
<dbReference type="GO" id="GO:0009037">
    <property type="term" value="F:tyrosine-based site-specific recombinase activity"/>
    <property type="evidence" value="ECO:0007669"/>
    <property type="project" value="UniProtKB-UniRule"/>
</dbReference>
<dbReference type="InterPro" id="IPR010998">
    <property type="entry name" value="Integrase_recombinase_N"/>
</dbReference>
<feature type="domain" description="Tyr recombinase" evidence="11">
    <location>
        <begin position="122"/>
        <end position="305"/>
    </location>
</feature>
<keyword evidence="4 10" id="KW-0132">Cell division</keyword>
<comment type="subunit">
    <text evidence="10">Forms a cyclic heterotetrameric complex composed of two molecules of XerC and two molecules of XerD.</text>
</comment>
<reference evidence="13" key="1">
    <citation type="submission" date="2022-12" db="EMBL/GenBank/DDBJ databases">
        <title>Paraconexibacter alkalitolerans sp. nov. and Baekduia alba sp. nov., isolated from soil and emended description of the genera Paraconexibacter (Chun et al., 2020) and Baekduia (An et al., 2020).</title>
        <authorList>
            <person name="Vieira S."/>
            <person name="Huber K.J."/>
            <person name="Geppert A."/>
            <person name="Wolf J."/>
            <person name="Neumann-Schaal M."/>
            <person name="Muesken M."/>
            <person name="Overmann J."/>
        </authorList>
    </citation>
    <scope>NUCLEOTIDE SEQUENCE</scope>
    <source>
        <strain evidence="13">AEG42_29</strain>
    </source>
</reference>
<name>A0AAU7AX20_9ACTN</name>
<dbReference type="PROSITE" id="PS51900">
    <property type="entry name" value="CB"/>
    <property type="match status" value="1"/>
</dbReference>
<dbReference type="NCBIfam" id="NF001399">
    <property type="entry name" value="PRK00283.1"/>
    <property type="match status" value="1"/>
</dbReference>
<dbReference type="PANTHER" id="PTHR30349">
    <property type="entry name" value="PHAGE INTEGRASE-RELATED"/>
    <property type="match status" value="1"/>
</dbReference>
<dbReference type="InterPro" id="IPR011010">
    <property type="entry name" value="DNA_brk_join_enz"/>
</dbReference>
<dbReference type="Gene3D" id="1.10.150.130">
    <property type="match status" value="1"/>
</dbReference>
<gene>
    <name evidence="13" type="primary">xerD_2</name>
    <name evidence="10" type="synonym">xerC</name>
    <name evidence="13" type="ORF">DSM112329_03045</name>
</gene>
<evidence type="ECO:0000256" key="9">
    <source>
        <dbReference type="ARBA" id="ARBA00023306"/>
    </source>
</evidence>
<evidence type="ECO:0000256" key="10">
    <source>
        <dbReference type="HAMAP-Rule" id="MF_01808"/>
    </source>
</evidence>
<feature type="active site" evidence="10">
    <location>
        <position position="257"/>
    </location>
</feature>
<dbReference type="InterPro" id="IPR023009">
    <property type="entry name" value="Tyrosine_recombinase_XerC/XerD"/>
</dbReference>
<evidence type="ECO:0000256" key="2">
    <source>
        <dbReference type="ARBA" id="ARBA00010450"/>
    </source>
</evidence>
<evidence type="ECO:0000256" key="1">
    <source>
        <dbReference type="ARBA" id="ARBA00004496"/>
    </source>
</evidence>
<evidence type="ECO:0000256" key="8">
    <source>
        <dbReference type="ARBA" id="ARBA00023172"/>
    </source>
</evidence>
<keyword evidence="8 10" id="KW-0233">DNA recombination</keyword>
<dbReference type="GO" id="GO:0007059">
    <property type="term" value="P:chromosome segregation"/>
    <property type="evidence" value="ECO:0007669"/>
    <property type="project" value="UniProtKB-UniRule"/>
</dbReference>
<comment type="function">
    <text evidence="10">Site-specific tyrosine recombinase, which acts by catalyzing the cutting and rejoining of the recombining DNA molecules. The XerC-XerD complex is essential to convert dimers of the bacterial chromosome into monomers to permit their segregation at cell division. It also contributes to the segregational stability of plasmids.</text>
</comment>
<feature type="active site" evidence="10">
    <location>
        <position position="162"/>
    </location>
</feature>
<dbReference type="CDD" id="cd00798">
    <property type="entry name" value="INT_XerDC_C"/>
    <property type="match status" value="1"/>
</dbReference>
<dbReference type="RefSeq" id="WP_354697418.1">
    <property type="nucleotide sequence ID" value="NZ_CP114014.1"/>
</dbReference>
<feature type="domain" description="Core-binding (CB)" evidence="12">
    <location>
        <begin position="11"/>
        <end position="101"/>
    </location>
</feature>
<feature type="active site" evidence="10">
    <location>
        <position position="283"/>
    </location>
</feature>
<dbReference type="PROSITE" id="PS51898">
    <property type="entry name" value="TYR_RECOMBINASE"/>
    <property type="match status" value="1"/>
</dbReference>
<dbReference type="Pfam" id="PF00589">
    <property type="entry name" value="Phage_integrase"/>
    <property type="match status" value="1"/>
</dbReference>
<comment type="similarity">
    <text evidence="10">Belongs to the 'phage' integrase family. XerC subfamily.</text>
</comment>
<keyword evidence="9 10" id="KW-0131">Cell cycle</keyword>
<accession>A0AAU7AX20</accession>
<dbReference type="InterPro" id="IPR050090">
    <property type="entry name" value="Tyrosine_recombinase_XerCD"/>
</dbReference>
<evidence type="ECO:0000256" key="6">
    <source>
        <dbReference type="ARBA" id="ARBA00022908"/>
    </source>
</evidence>
<evidence type="ECO:0000256" key="4">
    <source>
        <dbReference type="ARBA" id="ARBA00022618"/>
    </source>
</evidence>
<dbReference type="AlphaFoldDB" id="A0AAU7AX20"/>
<dbReference type="GO" id="GO:0005737">
    <property type="term" value="C:cytoplasm"/>
    <property type="evidence" value="ECO:0007669"/>
    <property type="project" value="UniProtKB-SubCell"/>
</dbReference>
<feature type="active site" evidence="10">
    <location>
        <position position="260"/>
    </location>
</feature>
<keyword evidence="6 10" id="KW-0229">DNA integration</keyword>
<dbReference type="InterPro" id="IPR004107">
    <property type="entry name" value="Integrase_SAM-like_N"/>
</dbReference>
<dbReference type="GO" id="GO:0051301">
    <property type="term" value="P:cell division"/>
    <property type="evidence" value="ECO:0007669"/>
    <property type="project" value="UniProtKB-KW"/>
</dbReference>
<dbReference type="KEGG" id="parq:DSM112329_03045"/>
<dbReference type="Pfam" id="PF02899">
    <property type="entry name" value="Phage_int_SAM_1"/>
    <property type="match status" value="1"/>
</dbReference>
<dbReference type="SUPFAM" id="SSF56349">
    <property type="entry name" value="DNA breaking-rejoining enzymes"/>
    <property type="match status" value="1"/>
</dbReference>
<dbReference type="PANTHER" id="PTHR30349:SF81">
    <property type="entry name" value="TYROSINE RECOMBINASE XERC"/>
    <property type="match status" value="1"/>
</dbReference>
<dbReference type="InterPro" id="IPR002104">
    <property type="entry name" value="Integrase_catalytic"/>
</dbReference>
<dbReference type="InterPro" id="IPR044068">
    <property type="entry name" value="CB"/>
</dbReference>
<protein>
    <recommendedName>
        <fullName evidence="10">Tyrosine recombinase XerC</fullName>
    </recommendedName>
</protein>